<dbReference type="SUPFAM" id="SSF56112">
    <property type="entry name" value="Protein kinase-like (PK-like)"/>
    <property type="match status" value="1"/>
</dbReference>
<proteinExistence type="predicted"/>
<sequence length="112" mass="12429">ITWLLEPLRPKTETQEWSGTNQHPEHNSKVGSTLTAFVHFAYEWTHKTVVFADLQTMTMGSVEGTCNVLYDIMSHTIGGDSGVGDHGLQGIQKFVEQHKCNIKCVGFGLNPL</sequence>
<protein>
    <recommendedName>
        <fullName evidence="5">Alpha-type protein kinase domain-containing protein</fullName>
    </recommendedName>
</protein>
<dbReference type="CDD" id="cd04515">
    <property type="entry name" value="Alpha_kinase"/>
    <property type="match status" value="1"/>
</dbReference>
<keyword evidence="7" id="KW-1185">Reference proteome</keyword>
<dbReference type="EMBL" id="ML769670">
    <property type="protein sequence ID" value="KAE9390096.1"/>
    <property type="molecule type" value="Genomic_DNA"/>
</dbReference>
<evidence type="ECO:0000256" key="3">
    <source>
        <dbReference type="ARBA" id="ARBA00022777"/>
    </source>
</evidence>
<dbReference type="InterPro" id="IPR004166">
    <property type="entry name" value="a-kinase_dom"/>
</dbReference>
<dbReference type="OrthoDB" id="301415at2759"/>
<keyword evidence="3" id="KW-0418">Kinase</keyword>
<evidence type="ECO:0000313" key="6">
    <source>
        <dbReference type="EMBL" id="KAE9390096.1"/>
    </source>
</evidence>
<evidence type="ECO:0000259" key="5">
    <source>
        <dbReference type="PROSITE" id="PS51158"/>
    </source>
</evidence>
<keyword evidence="2" id="KW-0808">Transferase</keyword>
<feature type="domain" description="Alpha-type protein kinase" evidence="5">
    <location>
        <begin position="1"/>
        <end position="112"/>
    </location>
</feature>
<keyword evidence="1" id="KW-0723">Serine/threonine-protein kinase</keyword>
<dbReference type="AlphaFoldDB" id="A0A6A4GXB5"/>
<dbReference type="InterPro" id="IPR011009">
    <property type="entry name" value="Kinase-like_dom_sf"/>
</dbReference>
<organism evidence="6 7">
    <name type="scientific">Gymnopus androsaceus JB14</name>
    <dbReference type="NCBI Taxonomy" id="1447944"/>
    <lineage>
        <taxon>Eukaryota</taxon>
        <taxon>Fungi</taxon>
        <taxon>Dikarya</taxon>
        <taxon>Basidiomycota</taxon>
        <taxon>Agaricomycotina</taxon>
        <taxon>Agaricomycetes</taxon>
        <taxon>Agaricomycetidae</taxon>
        <taxon>Agaricales</taxon>
        <taxon>Marasmiineae</taxon>
        <taxon>Omphalotaceae</taxon>
        <taxon>Gymnopus</taxon>
    </lineage>
</organism>
<evidence type="ECO:0000256" key="1">
    <source>
        <dbReference type="ARBA" id="ARBA00022527"/>
    </source>
</evidence>
<dbReference type="Gene3D" id="3.20.200.10">
    <property type="entry name" value="MHCK/EF2 kinase"/>
    <property type="match status" value="1"/>
</dbReference>
<dbReference type="PROSITE" id="PS51158">
    <property type="entry name" value="ALPHA_KINASE"/>
    <property type="match status" value="1"/>
</dbReference>
<evidence type="ECO:0000313" key="7">
    <source>
        <dbReference type="Proteomes" id="UP000799118"/>
    </source>
</evidence>
<accession>A0A6A4GXB5</accession>
<name>A0A6A4GXB5_9AGAR</name>
<reference evidence="6" key="1">
    <citation type="journal article" date="2019" name="Environ. Microbiol.">
        <title>Fungal ecological strategies reflected in gene transcription - a case study of two litter decomposers.</title>
        <authorList>
            <person name="Barbi F."/>
            <person name="Kohler A."/>
            <person name="Barry K."/>
            <person name="Baskaran P."/>
            <person name="Daum C."/>
            <person name="Fauchery L."/>
            <person name="Ihrmark K."/>
            <person name="Kuo A."/>
            <person name="LaButti K."/>
            <person name="Lipzen A."/>
            <person name="Morin E."/>
            <person name="Grigoriev I.V."/>
            <person name="Henrissat B."/>
            <person name="Lindahl B."/>
            <person name="Martin F."/>
        </authorList>
    </citation>
    <scope>NUCLEOTIDE SEQUENCE</scope>
    <source>
        <strain evidence="6">JB14</strain>
    </source>
</reference>
<gene>
    <name evidence="6" type="ORF">BT96DRAFT_761649</name>
</gene>
<feature type="region of interest" description="Disordered" evidence="4">
    <location>
        <begin position="9"/>
        <end position="28"/>
    </location>
</feature>
<evidence type="ECO:0000256" key="2">
    <source>
        <dbReference type="ARBA" id="ARBA00022679"/>
    </source>
</evidence>
<evidence type="ECO:0000256" key="4">
    <source>
        <dbReference type="SAM" id="MobiDB-lite"/>
    </source>
</evidence>
<dbReference type="Pfam" id="PF02816">
    <property type="entry name" value="Alpha_kinase"/>
    <property type="match status" value="1"/>
</dbReference>
<feature type="non-terminal residue" evidence="6">
    <location>
        <position position="1"/>
    </location>
</feature>
<dbReference type="GO" id="GO:0004674">
    <property type="term" value="F:protein serine/threonine kinase activity"/>
    <property type="evidence" value="ECO:0007669"/>
    <property type="project" value="UniProtKB-KW"/>
</dbReference>
<dbReference type="Proteomes" id="UP000799118">
    <property type="component" value="Unassembled WGS sequence"/>
</dbReference>
<feature type="non-terminal residue" evidence="6">
    <location>
        <position position="112"/>
    </location>
</feature>
<dbReference type="GO" id="GO:0005524">
    <property type="term" value="F:ATP binding"/>
    <property type="evidence" value="ECO:0007669"/>
    <property type="project" value="InterPro"/>
</dbReference>